<feature type="chain" id="PRO_5004201748" evidence="2">
    <location>
        <begin position="22"/>
        <end position="1184"/>
    </location>
</feature>
<dbReference type="Gene3D" id="2.10.220.10">
    <property type="entry name" value="Hormone Receptor, Insulin-like Growth Factor Receptor 1, Chain A, domain 2"/>
    <property type="match status" value="10"/>
</dbReference>
<reference evidence="5" key="1">
    <citation type="journal article" date="2006" name="PLoS Biol.">
        <title>Macronuclear genome sequence of the ciliate Tetrahymena thermophila, a model eukaryote.</title>
        <authorList>
            <person name="Eisen J.A."/>
            <person name="Coyne R.S."/>
            <person name="Wu M."/>
            <person name="Wu D."/>
            <person name="Thiagarajan M."/>
            <person name="Wortman J.R."/>
            <person name="Badger J.H."/>
            <person name="Ren Q."/>
            <person name="Amedeo P."/>
            <person name="Jones K.M."/>
            <person name="Tallon L.J."/>
            <person name="Delcher A.L."/>
            <person name="Salzberg S.L."/>
            <person name="Silva J.C."/>
            <person name="Haas B.J."/>
            <person name="Majoros W.H."/>
            <person name="Farzad M."/>
            <person name="Carlton J.M."/>
            <person name="Smith R.K. Jr."/>
            <person name="Garg J."/>
            <person name="Pearlman R.E."/>
            <person name="Karrer K.M."/>
            <person name="Sun L."/>
            <person name="Manning G."/>
            <person name="Elde N.C."/>
            <person name="Turkewitz A.P."/>
            <person name="Asai D.J."/>
            <person name="Wilkes D.E."/>
            <person name="Wang Y."/>
            <person name="Cai H."/>
            <person name="Collins K."/>
            <person name="Stewart B.A."/>
            <person name="Lee S.R."/>
            <person name="Wilamowska K."/>
            <person name="Weinberg Z."/>
            <person name="Ruzzo W.L."/>
            <person name="Wloga D."/>
            <person name="Gaertig J."/>
            <person name="Frankel J."/>
            <person name="Tsao C.-C."/>
            <person name="Gorovsky M.A."/>
            <person name="Keeling P.J."/>
            <person name="Waller R.F."/>
            <person name="Patron N.J."/>
            <person name="Cherry J.M."/>
            <person name="Stover N.A."/>
            <person name="Krieger C.J."/>
            <person name="del Toro C."/>
            <person name="Ryder H.F."/>
            <person name="Williamson S.C."/>
            <person name="Barbeau R.A."/>
            <person name="Hamilton E.P."/>
            <person name="Orias E."/>
        </authorList>
    </citation>
    <scope>NUCLEOTIDE SEQUENCE [LARGE SCALE GENOMIC DNA]</scope>
    <source>
        <strain evidence="5">SB210</strain>
    </source>
</reference>
<feature type="signal peptide" evidence="2">
    <location>
        <begin position="1"/>
        <end position="21"/>
    </location>
</feature>
<dbReference type="AlphaFoldDB" id="Q22Z16"/>
<keyword evidence="1" id="KW-0325">Glycoprotein</keyword>
<dbReference type="HOGENOM" id="CLU_003802_0_0_1"/>
<dbReference type="InterPro" id="IPR006212">
    <property type="entry name" value="Furin_repeat"/>
</dbReference>
<evidence type="ECO:0000256" key="2">
    <source>
        <dbReference type="SAM" id="SignalP"/>
    </source>
</evidence>
<dbReference type="Proteomes" id="UP000009168">
    <property type="component" value="Unassembled WGS sequence"/>
</dbReference>
<name>Q22Z16_TETTS</name>
<protein>
    <submittedName>
        <fullName evidence="4">Zinc finger lsd1 subclass family protein</fullName>
    </submittedName>
</protein>
<proteinExistence type="predicted"/>
<feature type="domain" description="EGF-like" evidence="3">
    <location>
        <begin position="468"/>
        <end position="505"/>
    </location>
</feature>
<dbReference type="SMART" id="SM00181">
    <property type="entry name" value="EGF"/>
    <property type="match status" value="7"/>
</dbReference>
<keyword evidence="5" id="KW-1185">Reference proteome</keyword>
<keyword evidence="2" id="KW-0732">Signal</keyword>
<dbReference type="SMART" id="SM00261">
    <property type="entry name" value="FU"/>
    <property type="match status" value="16"/>
</dbReference>
<feature type="domain" description="EGF-like" evidence="3">
    <location>
        <begin position="186"/>
        <end position="223"/>
    </location>
</feature>
<dbReference type="CDD" id="cd00064">
    <property type="entry name" value="FU"/>
    <property type="match status" value="13"/>
</dbReference>
<evidence type="ECO:0000259" key="3">
    <source>
        <dbReference type="SMART" id="SM00181"/>
    </source>
</evidence>
<dbReference type="OrthoDB" id="304821at2759"/>
<dbReference type="GeneID" id="7845703"/>
<feature type="domain" description="EGF-like" evidence="3">
    <location>
        <begin position="1116"/>
        <end position="1147"/>
    </location>
</feature>
<dbReference type="eggNOG" id="KOG3525">
    <property type="taxonomic scope" value="Eukaryota"/>
</dbReference>
<dbReference type="PANTHER" id="PTHR15332:SF175">
    <property type="entry name" value="PROPROTEIN CONVERTASE SUBTILISIN_KEXIN TYPE 5-LIKE"/>
    <property type="match status" value="1"/>
</dbReference>
<sequence length="1184" mass="129137">MMTTKYTSLLQILILIHVACGAEQIVAQELTSNFNSSGVQWVSNKVSQCQTTDFTEFSNQSVMGFFGQGDTTSSKTFTNIPPHWSLSIRFDLILYQSLDPNDYIYVKINGNTDTYQKQSAGGGQFLCFPSNGWRDELVLYYYNITHSSSSITVAIQSQTDEAISNEGYGFKNFYLYVDTCHDSCLTCSGPTANQCLKCPPNSTQSGNTCTCSPGYSALSNQCILTCQAGYVKDSTGQLCVQDFCSTSTCNTCSSGLCTSCKSGFFLLNGYCVSSCPSYSTLNGQQCQDLKSLTSYGNYLLQTMFNTYFGESEIKGAGLTTSGFLGFNSKSSRALTTVCNGKTILGGAYLSSLNAQISSSFTGLQPHWSIAIGYTLYKIDSWDNENVQLIVDGSAQITTVRGLSDGGANLCGRVQYNDQIIYNFKNFTHTSTSLSLQFKTNLDTEPFDESYGIRELFVLVDYCSPNCLVCDAKGCSKCSSSYFLYNLQCVSTCPDGFATDSNKICQPCDSTCLTCSTPQSNTSCLTCKTNTYLNPNKSCLSNCPSKYWTDQTNWKCQVCDPTCYNCISPGDQNSCTSCSGTLYLFSNQCINTCPTNTFYLTQTNNNICQPCHNSCKTCDGPNNNNCQSCLALSLFQQSSKTCVSQCNPNQYQNNSDPNNLICSSCDPSCATCSGPNNNNCVTCTGSLFLYQNQCISNCPKKYYNNTQNNQCTQCDSSCYTCNGIATNNCTSCQLPLYFEPTSNQCLQNCNSNQYPDTNSISCKQCDNSCLTCDGPSTSNCKSCIQGLFLQSKQCLSKCDDSYFVLSSTNICQKCDATCYNCQSPGDSNSCTSCSGSLYLYQNQCISTCPSNTFPILQTNNNICQPCDQSCQTCNGAGNNNCLSCQAPDLFYQQTSKMCVQTCNTNQYQNTSNQTCSSCDPSCASCSGPSNKNCLSCSGNTFLYQNQCIAQCPVNYYNNTQNNQCSPCDSTCYTCNGANNNNCLSCKAPYFYQQVSSTCVSKCNLDQYQNQINQTCSSCDPSCASCSGPTNSNCLSCSGNTFLFENQCITQCPVNYYNNSKNNQCTPCDSTCFTCYGGSSNNCQSCQLPRYLDPVQNQCLTTCNYNQYPDANSVSCKQCDSNCQTCNGPSTSNCLSCKQGLFLQNNQCVQICDGSYYPDPQTNTCQKCDSSCQTCSGPSQSEVIQN</sequence>
<evidence type="ECO:0000313" key="5">
    <source>
        <dbReference type="Proteomes" id="UP000009168"/>
    </source>
</evidence>
<dbReference type="PANTHER" id="PTHR15332">
    <property type="entry name" value="PROPROTEIN CONVERTASE SUBTILISIN_KEXIN TYPE 5-LIKE"/>
    <property type="match status" value="1"/>
</dbReference>
<dbReference type="RefSeq" id="XP_001010750.2">
    <property type="nucleotide sequence ID" value="XM_001010750.2"/>
</dbReference>
<dbReference type="KEGG" id="tet:TTHERM_00115530"/>
<organism evidence="4 5">
    <name type="scientific">Tetrahymena thermophila (strain SB210)</name>
    <dbReference type="NCBI Taxonomy" id="312017"/>
    <lineage>
        <taxon>Eukaryota</taxon>
        <taxon>Sar</taxon>
        <taxon>Alveolata</taxon>
        <taxon>Ciliophora</taxon>
        <taxon>Intramacronucleata</taxon>
        <taxon>Oligohymenophorea</taxon>
        <taxon>Hymenostomatida</taxon>
        <taxon>Tetrahymenina</taxon>
        <taxon>Tetrahymenidae</taxon>
        <taxon>Tetrahymena</taxon>
    </lineage>
</organism>
<evidence type="ECO:0000313" key="4">
    <source>
        <dbReference type="EMBL" id="EAR90505.2"/>
    </source>
</evidence>
<dbReference type="InterPro" id="IPR000742">
    <property type="entry name" value="EGF"/>
</dbReference>
<dbReference type="SUPFAM" id="SSF57184">
    <property type="entry name" value="Growth factor receptor domain"/>
    <property type="match status" value="6"/>
</dbReference>
<feature type="domain" description="EGF-like" evidence="3">
    <location>
        <begin position="506"/>
        <end position="539"/>
    </location>
</feature>
<evidence type="ECO:0000256" key="1">
    <source>
        <dbReference type="ARBA" id="ARBA00023180"/>
    </source>
</evidence>
<gene>
    <name evidence="4" type="ORF">TTHERM_00115530</name>
</gene>
<feature type="domain" description="EGF-like" evidence="3">
    <location>
        <begin position="1065"/>
        <end position="1098"/>
    </location>
</feature>
<feature type="domain" description="EGF-like" evidence="3">
    <location>
        <begin position="965"/>
        <end position="998"/>
    </location>
</feature>
<dbReference type="EMBL" id="GG662798">
    <property type="protein sequence ID" value="EAR90505.2"/>
    <property type="molecule type" value="Genomic_DNA"/>
</dbReference>
<feature type="domain" description="EGF-like" evidence="3">
    <location>
        <begin position="238"/>
        <end position="272"/>
    </location>
</feature>
<dbReference type="InterPro" id="IPR032778">
    <property type="entry name" value="GF_recep_IV"/>
</dbReference>
<dbReference type="InterPro" id="IPR009030">
    <property type="entry name" value="Growth_fac_rcpt_cys_sf"/>
</dbReference>
<dbReference type="InParanoid" id="Q22Z16"/>
<accession>Q22Z16</accession>
<dbReference type="Pfam" id="PF14843">
    <property type="entry name" value="GF_recep_IV"/>
    <property type="match status" value="2"/>
</dbReference>